<reference evidence="1 2" key="1">
    <citation type="journal article" date="2018" name="Front. Microbiol.">
        <title>Genome-Wide Analysis of Corynespora cassiicola Leaf Fall Disease Putative Effectors.</title>
        <authorList>
            <person name="Lopez D."/>
            <person name="Ribeiro S."/>
            <person name="Label P."/>
            <person name="Fumanal B."/>
            <person name="Venisse J.S."/>
            <person name="Kohler A."/>
            <person name="de Oliveira R.R."/>
            <person name="Labutti K."/>
            <person name="Lipzen A."/>
            <person name="Lail K."/>
            <person name="Bauer D."/>
            <person name="Ohm R.A."/>
            <person name="Barry K.W."/>
            <person name="Spatafora J."/>
            <person name="Grigoriev I.V."/>
            <person name="Martin F.M."/>
            <person name="Pujade-Renaud V."/>
        </authorList>
    </citation>
    <scope>NUCLEOTIDE SEQUENCE [LARGE SCALE GENOMIC DNA]</scope>
    <source>
        <strain evidence="1 2">Philippines</strain>
    </source>
</reference>
<organism evidence="1 2">
    <name type="scientific">Corynespora cassiicola Philippines</name>
    <dbReference type="NCBI Taxonomy" id="1448308"/>
    <lineage>
        <taxon>Eukaryota</taxon>
        <taxon>Fungi</taxon>
        <taxon>Dikarya</taxon>
        <taxon>Ascomycota</taxon>
        <taxon>Pezizomycotina</taxon>
        <taxon>Dothideomycetes</taxon>
        <taxon>Pleosporomycetidae</taxon>
        <taxon>Pleosporales</taxon>
        <taxon>Corynesporascaceae</taxon>
        <taxon>Corynespora</taxon>
    </lineage>
</organism>
<evidence type="ECO:0000313" key="2">
    <source>
        <dbReference type="Proteomes" id="UP000240883"/>
    </source>
</evidence>
<evidence type="ECO:0000313" key="1">
    <source>
        <dbReference type="EMBL" id="PSN71653.1"/>
    </source>
</evidence>
<dbReference type="EMBL" id="KZ678130">
    <property type="protein sequence ID" value="PSN71653.1"/>
    <property type="molecule type" value="Genomic_DNA"/>
</dbReference>
<dbReference type="Proteomes" id="UP000240883">
    <property type="component" value="Unassembled WGS sequence"/>
</dbReference>
<protein>
    <submittedName>
        <fullName evidence="1">Uncharacterized protein</fullName>
    </submittedName>
</protein>
<name>A0A2T2P1Z3_CORCC</name>
<keyword evidence="2" id="KW-1185">Reference proteome</keyword>
<sequence length="55" mass="6068">MYGQVCALIPTHMPFFALLCPTLYFTSAVPPRALYVRTVPVHRAASATATARWDS</sequence>
<accession>A0A2T2P1Z3</accession>
<proteinExistence type="predicted"/>
<dbReference type="AlphaFoldDB" id="A0A2T2P1Z3"/>
<gene>
    <name evidence="1" type="ORF">BS50DRAFT_232778</name>
</gene>